<dbReference type="InterPro" id="IPR002104">
    <property type="entry name" value="Integrase_catalytic"/>
</dbReference>
<dbReference type="PROSITE" id="PS51898">
    <property type="entry name" value="TYR_RECOMBINASE"/>
    <property type="match status" value="1"/>
</dbReference>
<keyword evidence="8" id="KW-1185">Reference proteome</keyword>
<keyword evidence="3" id="KW-0238">DNA-binding</keyword>
<proteinExistence type="inferred from homology"/>
<dbReference type="RefSeq" id="WP_119540068.1">
    <property type="nucleotide sequence ID" value="NZ_QYRN01000005.1"/>
</dbReference>
<dbReference type="Gene3D" id="1.10.443.10">
    <property type="entry name" value="Intergrase catalytic core"/>
    <property type="match status" value="1"/>
</dbReference>
<evidence type="ECO:0000313" key="7">
    <source>
        <dbReference type="EMBL" id="RIY00866.1"/>
    </source>
</evidence>
<evidence type="ECO:0000256" key="2">
    <source>
        <dbReference type="ARBA" id="ARBA00022908"/>
    </source>
</evidence>
<dbReference type="PANTHER" id="PTHR30629:SF2">
    <property type="entry name" value="PROPHAGE INTEGRASE INTS-RELATED"/>
    <property type="match status" value="1"/>
</dbReference>
<dbReference type="OrthoDB" id="7873969at2"/>
<dbReference type="PANTHER" id="PTHR30629">
    <property type="entry name" value="PROPHAGE INTEGRASE"/>
    <property type="match status" value="1"/>
</dbReference>
<organism evidence="7 8">
    <name type="scientific">Aureimonas flava</name>
    <dbReference type="NCBI Taxonomy" id="2320271"/>
    <lineage>
        <taxon>Bacteria</taxon>
        <taxon>Pseudomonadati</taxon>
        <taxon>Pseudomonadota</taxon>
        <taxon>Alphaproteobacteria</taxon>
        <taxon>Hyphomicrobiales</taxon>
        <taxon>Aurantimonadaceae</taxon>
        <taxon>Aureimonas</taxon>
    </lineage>
</organism>
<dbReference type="InterPro" id="IPR013762">
    <property type="entry name" value="Integrase-like_cat_sf"/>
</dbReference>
<dbReference type="AlphaFoldDB" id="A0A3A1WJT6"/>
<feature type="compositionally biased region" description="Low complexity" evidence="5">
    <location>
        <begin position="339"/>
        <end position="350"/>
    </location>
</feature>
<dbReference type="Gene3D" id="1.10.150.130">
    <property type="match status" value="1"/>
</dbReference>
<sequence length="374" mass="42078">MKGSFRHVVEDVDRHGNVRIYYRKPGGRKIRLRGPAGSADFLEDYQAAVAGRLKPKATAATIGEGSLRWVCVRYFQSAAFRGLEPVTQRVRRGILERLCEKEGEKPFAKMRPVHIRRRQDIEADRPEAANAMVKALRQLYKFAIEDEIVDRNHAADVAYLKGNPDGFHAWTLKEIDAYEDRHPVGSKARLALALLLYTAQRREDVRLFGPQHVEEIEGERWLVFRQNKNRNRKPVDLGIPIIDELQRILDASKLGEETFLVSEFGRPFASGTSFYNRFKKWCRDAGVGHCAPHGLRKAAASRMAELGCTDRQIMSITGHTTSKEIDRYTRGARQRTIAGSAGAKLSGAAKVPPKDAKEQSGTNSRSNALQSNEN</sequence>
<feature type="compositionally biased region" description="Polar residues" evidence="5">
    <location>
        <begin position="359"/>
        <end position="374"/>
    </location>
</feature>
<evidence type="ECO:0000256" key="5">
    <source>
        <dbReference type="SAM" id="MobiDB-lite"/>
    </source>
</evidence>
<dbReference type="InterPro" id="IPR010998">
    <property type="entry name" value="Integrase_recombinase_N"/>
</dbReference>
<dbReference type="Proteomes" id="UP000265750">
    <property type="component" value="Unassembled WGS sequence"/>
</dbReference>
<evidence type="ECO:0000259" key="6">
    <source>
        <dbReference type="PROSITE" id="PS51898"/>
    </source>
</evidence>
<evidence type="ECO:0000256" key="4">
    <source>
        <dbReference type="ARBA" id="ARBA00023172"/>
    </source>
</evidence>
<dbReference type="GO" id="GO:0015074">
    <property type="term" value="P:DNA integration"/>
    <property type="evidence" value="ECO:0007669"/>
    <property type="project" value="UniProtKB-KW"/>
</dbReference>
<evidence type="ECO:0000256" key="3">
    <source>
        <dbReference type="ARBA" id="ARBA00023125"/>
    </source>
</evidence>
<dbReference type="EMBL" id="QYRN01000005">
    <property type="protein sequence ID" value="RIY00866.1"/>
    <property type="molecule type" value="Genomic_DNA"/>
</dbReference>
<name>A0A3A1WJT6_9HYPH</name>
<dbReference type="GO" id="GO:0006310">
    <property type="term" value="P:DNA recombination"/>
    <property type="evidence" value="ECO:0007669"/>
    <property type="project" value="UniProtKB-KW"/>
</dbReference>
<dbReference type="InterPro" id="IPR050808">
    <property type="entry name" value="Phage_Integrase"/>
</dbReference>
<dbReference type="Pfam" id="PF00589">
    <property type="entry name" value="Phage_integrase"/>
    <property type="match status" value="1"/>
</dbReference>
<comment type="similarity">
    <text evidence="1">Belongs to the 'phage' integrase family.</text>
</comment>
<evidence type="ECO:0000256" key="1">
    <source>
        <dbReference type="ARBA" id="ARBA00008857"/>
    </source>
</evidence>
<accession>A0A3A1WJT6</accession>
<evidence type="ECO:0000313" key="8">
    <source>
        <dbReference type="Proteomes" id="UP000265750"/>
    </source>
</evidence>
<feature type="domain" description="Tyr recombinase" evidence="6">
    <location>
        <begin position="162"/>
        <end position="341"/>
    </location>
</feature>
<reference evidence="8" key="1">
    <citation type="submission" date="2018-09" db="EMBL/GenBank/DDBJ databases">
        <authorList>
            <person name="Tuo L."/>
        </authorList>
    </citation>
    <scope>NUCLEOTIDE SEQUENCE [LARGE SCALE GENOMIC DNA]</scope>
    <source>
        <strain evidence="8">M2BS4Y-1</strain>
    </source>
</reference>
<protein>
    <submittedName>
        <fullName evidence="7">Integrase</fullName>
    </submittedName>
</protein>
<comment type="caution">
    <text evidence="7">The sequence shown here is derived from an EMBL/GenBank/DDBJ whole genome shotgun (WGS) entry which is preliminary data.</text>
</comment>
<dbReference type="SUPFAM" id="SSF56349">
    <property type="entry name" value="DNA breaking-rejoining enzymes"/>
    <property type="match status" value="1"/>
</dbReference>
<dbReference type="InterPro" id="IPR011010">
    <property type="entry name" value="DNA_brk_join_enz"/>
</dbReference>
<dbReference type="GO" id="GO:0003677">
    <property type="term" value="F:DNA binding"/>
    <property type="evidence" value="ECO:0007669"/>
    <property type="project" value="UniProtKB-KW"/>
</dbReference>
<feature type="region of interest" description="Disordered" evidence="5">
    <location>
        <begin position="339"/>
        <end position="374"/>
    </location>
</feature>
<keyword evidence="2" id="KW-0229">DNA integration</keyword>
<gene>
    <name evidence="7" type="ORF">D3218_10705</name>
</gene>
<keyword evidence="4" id="KW-0233">DNA recombination</keyword>